<comment type="subcellular location">
    <subcellularLocation>
        <location evidence="1 8">Cell membrane</location>
        <topology evidence="1 8">Multi-pass membrane protein</topology>
    </subcellularLocation>
</comment>
<dbReference type="GO" id="GO:0005886">
    <property type="term" value="C:plasma membrane"/>
    <property type="evidence" value="ECO:0007669"/>
    <property type="project" value="UniProtKB-SubCell"/>
</dbReference>
<dbReference type="Gene3D" id="1.10.3720.10">
    <property type="entry name" value="MetI-like"/>
    <property type="match status" value="1"/>
</dbReference>
<evidence type="ECO:0000256" key="6">
    <source>
        <dbReference type="ARBA" id="ARBA00023136"/>
    </source>
</evidence>
<gene>
    <name evidence="10" type="ORF">SAMN04487954_11516</name>
</gene>
<sequence>MLSFLSMRLVKLVVTLFVVITLVFFATRLSGNAIDFIAGEGLDAQSRSELIAYYGLREDILTQYWRYLRGIVEGEFGLSFTERRPVTQVFWERVGPTLQLIGGAILLTLVVAVPAGIFAAVRRRDASAQGVMTLAFLGYATPNFVLATLLLLVFSYWLQILPSAGNGTWAHYLMPVTALSLTYIAALIRYTRNATLDVLGQDYLRTARAKGLSEREVVIRHVLRNTLITVLSVFGLMVTALVSSGAVVIESIFSWRGIGDLLVRAAIRRDYPVLQFGVLAVAVAVVTINTLIDIAYAWVDPRVRLGARLT</sequence>
<dbReference type="Pfam" id="PF00528">
    <property type="entry name" value="BPD_transp_1"/>
    <property type="match status" value="1"/>
</dbReference>
<feature type="transmembrane region" description="Helical" evidence="8">
    <location>
        <begin position="100"/>
        <end position="121"/>
    </location>
</feature>
<reference evidence="10 11" key="1">
    <citation type="submission" date="2016-10" db="EMBL/GenBank/DDBJ databases">
        <authorList>
            <person name="de Groot N.N."/>
        </authorList>
    </citation>
    <scope>NUCLEOTIDE SEQUENCE [LARGE SCALE GENOMIC DNA]</scope>
    <source>
        <strain evidence="10 11">CGMCC 1.6133</strain>
    </source>
</reference>
<keyword evidence="4 8" id="KW-0812">Transmembrane</keyword>
<evidence type="ECO:0000256" key="1">
    <source>
        <dbReference type="ARBA" id="ARBA00004651"/>
    </source>
</evidence>
<dbReference type="AlphaFoldDB" id="A0A1G9B5V6"/>
<accession>A0A1G9B5V6</accession>
<evidence type="ECO:0000256" key="8">
    <source>
        <dbReference type="RuleBase" id="RU363032"/>
    </source>
</evidence>
<keyword evidence="5 8" id="KW-1133">Transmembrane helix</keyword>
<dbReference type="SUPFAM" id="SSF161098">
    <property type="entry name" value="MetI-like"/>
    <property type="match status" value="1"/>
</dbReference>
<dbReference type="InterPro" id="IPR000515">
    <property type="entry name" value="MetI-like"/>
</dbReference>
<evidence type="ECO:0000256" key="5">
    <source>
        <dbReference type="ARBA" id="ARBA00022989"/>
    </source>
</evidence>
<evidence type="ECO:0000256" key="4">
    <source>
        <dbReference type="ARBA" id="ARBA00022692"/>
    </source>
</evidence>
<dbReference type="OrthoDB" id="9805855at2"/>
<dbReference type="PANTHER" id="PTHR43163">
    <property type="entry name" value="DIPEPTIDE TRANSPORT SYSTEM PERMEASE PROTEIN DPPB-RELATED"/>
    <property type="match status" value="1"/>
</dbReference>
<evidence type="ECO:0000256" key="2">
    <source>
        <dbReference type="ARBA" id="ARBA00022448"/>
    </source>
</evidence>
<dbReference type="PROSITE" id="PS50928">
    <property type="entry name" value="ABC_TM1"/>
    <property type="match status" value="1"/>
</dbReference>
<organism evidence="10 11">
    <name type="scientific">Billgrantia gudaonensis</name>
    <dbReference type="NCBI Taxonomy" id="376427"/>
    <lineage>
        <taxon>Bacteria</taxon>
        <taxon>Pseudomonadati</taxon>
        <taxon>Pseudomonadota</taxon>
        <taxon>Gammaproteobacteria</taxon>
        <taxon>Oceanospirillales</taxon>
        <taxon>Halomonadaceae</taxon>
        <taxon>Billgrantia</taxon>
    </lineage>
</organism>
<keyword evidence="11" id="KW-1185">Reference proteome</keyword>
<comment type="similarity">
    <text evidence="7">Belongs to the binding-protein-dependent transport system permease family. OppBC subfamily.</text>
</comment>
<dbReference type="EMBL" id="FNES01000015">
    <property type="protein sequence ID" value="SDK34883.1"/>
    <property type="molecule type" value="Genomic_DNA"/>
</dbReference>
<protein>
    <submittedName>
        <fullName evidence="10">Peptide/nickel transport system permease protein</fullName>
    </submittedName>
</protein>
<dbReference type="GO" id="GO:0071916">
    <property type="term" value="F:dipeptide transmembrane transporter activity"/>
    <property type="evidence" value="ECO:0007669"/>
    <property type="project" value="TreeGrafter"/>
</dbReference>
<evidence type="ECO:0000256" key="3">
    <source>
        <dbReference type="ARBA" id="ARBA00022475"/>
    </source>
</evidence>
<feature type="transmembrane region" description="Helical" evidence="8">
    <location>
        <begin position="133"/>
        <end position="157"/>
    </location>
</feature>
<dbReference type="PANTHER" id="PTHR43163:SF6">
    <property type="entry name" value="DIPEPTIDE TRANSPORT SYSTEM PERMEASE PROTEIN DPPB-RELATED"/>
    <property type="match status" value="1"/>
</dbReference>
<feature type="domain" description="ABC transmembrane type-1" evidence="9">
    <location>
        <begin position="94"/>
        <end position="292"/>
    </location>
</feature>
<dbReference type="CDD" id="cd06261">
    <property type="entry name" value="TM_PBP2"/>
    <property type="match status" value="1"/>
</dbReference>
<keyword evidence="3" id="KW-1003">Cell membrane</keyword>
<keyword evidence="2 8" id="KW-0813">Transport</keyword>
<evidence type="ECO:0000256" key="7">
    <source>
        <dbReference type="ARBA" id="ARBA00024202"/>
    </source>
</evidence>
<evidence type="ECO:0000313" key="11">
    <source>
        <dbReference type="Proteomes" id="UP000198525"/>
    </source>
</evidence>
<dbReference type="Pfam" id="PF19300">
    <property type="entry name" value="BPD_transp_1_N"/>
    <property type="match status" value="1"/>
</dbReference>
<feature type="transmembrane region" description="Helical" evidence="8">
    <location>
        <begin position="227"/>
        <end position="253"/>
    </location>
</feature>
<feature type="transmembrane region" description="Helical" evidence="8">
    <location>
        <begin position="273"/>
        <end position="299"/>
    </location>
</feature>
<evidence type="ECO:0000313" key="10">
    <source>
        <dbReference type="EMBL" id="SDK34883.1"/>
    </source>
</evidence>
<dbReference type="InterPro" id="IPR035906">
    <property type="entry name" value="MetI-like_sf"/>
</dbReference>
<proteinExistence type="inferred from homology"/>
<dbReference type="STRING" id="376427.SAMN04487954_11516"/>
<keyword evidence="6 8" id="KW-0472">Membrane</keyword>
<dbReference type="InterPro" id="IPR045621">
    <property type="entry name" value="BPD_transp_1_N"/>
</dbReference>
<name>A0A1G9B5V6_9GAMM</name>
<dbReference type="RefSeq" id="WP_089688058.1">
    <property type="nucleotide sequence ID" value="NZ_FNES01000015.1"/>
</dbReference>
<feature type="transmembrane region" description="Helical" evidence="8">
    <location>
        <begin position="169"/>
        <end position="188"/>
    </location>
</feature>
<dbReference type="Proteomes" id="UP000198525">
    <property type="component" value="Unassembled WGS sequence"/>
</dbReference>
<evidence type="ECO:0000259" key="9">
    <source>
        <dbReference type="PROSITE" id="PS50928"/>
    </source>
</evidence>